<evidence type="ECO:0000256" key="2">
    <source>
        <dbReference type="SAM" id="SignalP"/>
    </source>
</evidence>
<organism evidence="3 4">
    <name type="scientific">Vulgatibacter incomptus</name>
    <dbReference type="NCBI Taxonomy" id="1391653"/>
    <lineage>
        <taxon>Bacteria</taxon>
        <taxon>Pseudomonadati</taxon>
        <taxon>Myxococcota</taxon>
        <taxon>Myxococcia</taxon>
        <taxon>Myxococcales</taxon>
        <taxon>Cystobacterineae</taxon>
        <taxon>Vulgatibacteraceae</taxon>
        <taxon>Vulgatibacter</taxon>
    </lineage>
</organism>
<evidence type="ECO:0000313" key="4">
    <source>
        <dbReference type="Proteomes" id="UP000055590"/>
    </source>
</evidence>
<feature type="signal peptide" evidence="2">
    <location>
        <begin position="1"/>
        <end position="23"/>
    </location>
</feature>
<dbReference type="PROSITE" id="PS51257">
    <property type="entry name" value="PROKAR_LIPOPROTEIN"/>
    <property type="match status" value="1"/>
</dbReference>
<sequence length="131" mass="14426">MRNLILVPMLLAGSLLSTGCAMGVAVRPPVETTIYVPAPPPRRAPLPPPPPPPQRGPMSRNEAISLGQSYCYDRGFDCWLDGANLAKHDSLWKVKFTARGRRSQGKLHLEFDAWSGDLVRADEKGQLRKHG</sequence>
<dbReference type="AlphaFoldDB" id="A0A0K1PHQ8"/>
<feature type="chain" id="PRO_5005465783" evidence="2">
    <location>
        <begin position="24"/>
        <end position="131"/>
    </location>
</feature>
<protein>
    <submittedName>
        <fullName evidence="3">Putative lipoprotein</fullName>
    </submittedName>
</protein>
<keyword evidence="3" id="KW-0449">Lipoprotein</keyword>
<feature type="region of interest" description="Disordered" evidence="1">
    <location>
        <begin position="37"/>
        <end position="61"/>
    </location>
</feature>
<feature type="compositionally biased region" description="Pro residues" evidence="1">
    <location>
        <begin position="37"/>
        <end position="55"/>
    </location>
</feature>
<dbReference type="RefSeq" id="WP_157370760.1">
    <property type="nucleotide sequence ID" value="NZ_CP012332.1"/>
</dbReference>
<gene>
    <name evidence="3" type="ORF">AKJ08_3323</name>
</gene>
<proteinExistence type="predicted"/>
<reference evidence="3 4" key="1">
    <citation type="submission" date="2015-08" db="EMBL/GenBank/DDBJ databases">
        <authorList>
            <person name="Babu N.S."/>
            <person name="Beckwith C.J."/>
            <person name="Beseler K.G."/>
            <person name="Brison A."/>
            <person name="Carone J.V."/>
            <person name="Caskin T.P."/>
            <person name="Diamond M."/>
            <person name="Durham M.E."/>
            <person name="Foxe J.M."/>
            <person name="Go M."/>
            <person name="Henderson B.A."/>
            <person name="Jones I.B."/>
            <person name="McGettigan J.A."/>
            <person name="Micheletti S.J."/>
            <person name="Nasrallah M.E."/>
            <person name="Ortiz D."/>
            <person name="Piller C.R."/>
            <person name="Privatt S.R."/>
            <person name="Schneider S.L."/>
            <person name="Sharp S."/>
            <person name="Smith T.C."/>
            <person name="Stanton J.D."/>
            <person name="Ullery H.E."/>
            <person name="Wilson R.J."/>
            <person name="Serrano M.G."/>
            <person name="Buck G."/>
            <person name="Lee V."/>
            <person name="Wang Y."/>
            <person name="Carvalho R."/>
            <person name="Voegtly L."/>
            <person name="Shi R."/>
            <person name="Duckworth R."/>
            <person name="Johnson A."/>
            <person name="Loviza R."/>
            <person name="Walstead R."/>
            <person name="Shah Z."/>
            <person name="Kiflezghi M."/>
            <person name="Wade K."/>
            <person name="Ball S.L."/>
            <person name="Bradley K.W."/>
            <person name="Asai D.J."/>
            <person name="Bowman C.A."/>
            <person name="Russell D.A."/>
            <person name="Pope W.H."/>
            <person name="Jacobs-Sera D."/>
            <person name="Hendrix R.W."/>
            <person name="Hatfull G.F."/>
        </authorList>
    </citation>
    <scope>NUCLEOTIDE SEQUENCE [LARGE SCALE GENOMIC DNA]</scope>
    <source>
        <strain evidence="3 4">DSM 27710</strain>
    </source>
</reference>
<dbReference type="KEGG" id="vin:AKJ08_3323"/>
<keyword evidence="4" id="KW-1185">Reference proteome</keyword>
<keyword evidence="2" id="KW-0732">Signal</keyword>
<name>A0A0K1PHQ8_9BACT</name>
<dbReference type="Proteomes" id="UP000055590">
    <property type="component" value="Chromosome"/>
</dbReference>
<dbReference type="OrthoDB" id="5383130at2"/>
<accession>A0A0K1PHQ8</accession>
<evidence type="ECO:0000313" key="3">
    <source>
        <dbReference type="EMBL" id="AKU92936.1"/>
    </source>
</evidence>
<dbReference type="EMBL" id="CP012332">
    <property type="protein sequence ID" value="AKU92936.1"/>
    <property type="molecule type" value="Genomic_DNA"/>
</dbReference>
<evidence type="ECO:0000256" key="1">
    <source>
        <dbReference type="SAM" id="MobiDB-lite"/>
    </source>
</evidence>